<evidence type="ECO:0000313" key="12">
    <source>
        <dbReference type="Proteomes" id="UP001139721"/>
    </source>
</evidence>
<feature type="transmembrane region" description="Helical" evidence="10">
    <location>
        <begin position="126"/>
        <end position="147"/>
    </location>
</feature>
<name>A0A9X2D0V8_9GAMM</name>
<dbReference type="PANTHER" id="PTHR30065:SF8">
    <property type="entry name" value="FLAGELLAR BIOSYNTHETIC PROTEIN FLIR"/>
    <property type="match status" value="1"/>
</dbReference>
<dbReference type="PANTHER" id="PTHR30065">
    <property type="entry name" value="FLAGELLAR BIOSYNTHETIC PROTEIN FLIR"/>
    <property type="match status" value="1"/>
</dbReference>
<evidence type="ECO:0000256" key="7">
    <source>
        <dbReference type="ARBA" id="ARBA00023136"/>
    </source>
</evidence>
<keyword evidence="7 10" id="KW-0472">Membrane</keyword>
<evidence type="ECO:0000256" key="5">
    <source>
        <dbReference type="ARBA" id="ARBA00022692"/>
    </source>
</evidence>
<keyword evidence="8 10" id="KW-0975">Bacterial flagellum</keyword>
<keyword evidence="11" id="KW-0969">Cilium</keyword>
<sequence>MNVDYQAMIRVLSQVIWPMWRIGGLMLTVPVFSSVLISSRIKVLFVLTLSWICAPFVSPQLSFLHFNGLYLVYMIQELFLGLLMGFALQLVFQIFVLGGQIISMQAGLGFAVMVDPSSKASVPLVSQLYLMMTTLVFLALNGHLTLLDALLNSFKMMPIGQSPIDNTMVWHVIMFSGWMFKEAVLISIPAILSLLIVSLSFGIMTRVAPQLNIFSLGFPITLIMAMAIIKIGLPSVGTEIVSSIEQGMQFIIGMLR</sequence>
<keyword evidence="11" id="KW-0966">Cell projection</keyword>
<feature type="transmembrane region" description="Helical" evidence="10">
    <location>
        <begin position="211"/>
        <end position="233"/>
    </location>
</feature>
<dbReference type="GO" id="GO:0009425">
    <property type="term" value="C:bacterial-type flagellum basal body"/>
    <property type="evidence" value="ECO:0007669"/>
    <property type="project" value="UniProtKB-SubCell"/>
</dbReference>
<evidence type="ECO:0000256" key="6">
    <source>
        <dbReference type="ARBA" id="ARBA00022989"/>
    </source>
</evidence>
<keyword evidence="5 10" id="KW-0812">Transmembrane</keyword>
<comment type="function">
    <text evidence="1 10">Role in flagellar biosynthesis.</text>
</comment>
<comment type="caution">
    <text evidence="11">The sequence shown here is derived from an EMBL/GenBank/DDBJ whole genome shotgun (WGS) entry which is preliminary data.</text>
</comment>
<dbReference type="PRINTS" id="PR00953">
    <property type="entry name" value="TYPE3IMRPROT"/>
</dbReference>
<evidence type="ECO:0000256" key="1">
    <source>
        <dbReference type="ARBA" id="ARBA00002578"/>
    </source>
</evidence>
<evidence type="ECO:0000313" key="11">
    <source>
        <dbReference type="EMBL" id="MCL9684386.1"/>
    </source>
</evidence>
<dbReference type="Pfam" id="PF01311">
    <property type="entry name" value="Bac_export_1"/>
    <property type="match status" value="1"/>
</dbReference>
<gene>
    <name evidence="11" type="primary">fliR</name>
    <name evidence="11" type="ORF">LOX96_09795</name>
</gene>
<keyword evidence="11" id="KW-0282">Flagellum</keyword>
<accession>A0A9X2D0V8</accession>
<dbReference type="EMBL" id="JAJKBJ010000010">
    <property type="protein sequence ID" value="MCL9684386.1"/>
    <property type="molecule type" value="Genomic_DNA"/>
</dbReference>
<feature type="transmembrane region" description="Helical" evidence="10">
    <location>
        <begin position="44"/>
        <end position="64"/>
    </location>
</feature>
<dbReference type="GO" id="GO:0006605">
    <property type="term" value="P:protein targeting"/>
    <property type="evidence" value="ECO:0007669"/>
    <property type="project" value="UniProtKB-UniRule"/>
</dbReference>
<evidence type="ECO:0000256" key="2">
    <source>
        <dbReference type="ARBA" id="ARBA00009772"/>
    </source>
</evidence>
<evidence type="ECO:0000256" key="4">
    <source>
        <dbReference type="ARBA" id="ARBA00022475"/>
    </source>
</evidence>
<feature type="transmembrane region" description="Helical" evidence="10">
    <location>
        <begin position="95"/>
        <end position="114"/>
    </location>
</feature>
<dbReference type="GO" id="GO:0044780">
    <property type="term" value="P:bacterial-type flagellum assembly"/>
    <property type="evidence" value="ECO:0007669"/>
    <property type="project" value="UniProtKB-UniRule"/>
</dbReference>
<keyword evidence="12" id="KW-1185">Reference proteome</keyword>
<evidence type="ECO:0000256" key="8">
    <source>
        <dbReference type="ARBA" id="ARBA00023143"/>
    </source>
</evidence>
<evidence type="ECO:0000256" key="9">
    <source>
        <dbReference type="NCBIfam" id="TIGR01400"/>
    </source>
</evidence>
<dbReference type="NCBIfam" id="TIGR01400">
    <property type="entry name" value="fliR"/>
    <property type="match status" value="1"/>
</dbReference>
<proteinExistence type="inferred from homology"/>
<dbReference type="GO" id="GO:0005886">
    <property type="term" value="C:plasma membrane"/>
    <property type="evidence" value="ECO:0007669"/>
    <property type="project" value="UniProtKB-SubCell"/>
</dbReference>
<dbReference type="AlphaFoldDB" id="A0A9X2D0V8"/>
<feature type="transmembrane region" description="Helical" evidence="10">
    <location>
        <begin position="183"/>
        <end position="205"/>
    </location>
</feature>
<comment type="similarity">
    <text evidence="2 10">Belongs to the FliR/MopE/SpaR family.</text>
</comment>
<dbReference type="InterPro" id="IPR002010">
    <property type="entry name" value="T3SS_IM_R"/>
</dbReference>
<dbReference type="Proteomes" id="UP001139721">
    <property type="component" value="Unassembled WGS sequence"/>
</dbReference>
<dbReference type="InterPro" id="IPR006303">
    <property type="entry name" value="FliR"/>
</dbReference>
<feature type="transmembrane region" description="Helical" evidence="10">
    <location>
        <begin position="20"/>
        <end position="37"/>
    </location>
</feature>
<evidence type="ECO:0000256" key="3">
    <source>
        <dbReference type="ARBA" id="ARBA00021717"/>
    </source>
</evidence>
<dbReference type="RefSeq" id="WP_250421721.1">
    <property type="nucleotide sequence ID" value="NZ_JAJKBJ010000010.1"/>
</dbReference>
<reference evidence="11" key="1">
    <citation type="submission" date="2021-11" db="EMBL/GenBank/DDBJ databases">
        <title>Legionella maioricencis sp. nov., a new species isolated from hot water samples in Mallorca.</title>
        <authorList>
            <person name="Crespi S."/>
            <person name="Drasar V."/>
            <person name="Salva-Serra F."/>
            <person name="Jaen-Luchoro D."/>
            <person name="Pineiro-Iglesias B."/>
            <person name="Aliaga F."/>
            <person name="Fernandez-Juarez V."/>
            <person name="Coll G."/>
            <person name="Moore E.R.B."/>
            <person name="Bennasar-Figueras A."/>
        </authorList>
    </citation>
    <scope>NUCLEOTIDE SEQUENCE</scope>
    <source>
        <strain evidence="11">HCPI-6</strain>
    </source>
</reference>
<evidence type="ECO:0000256" key="10">
    <source>
        <dbReference type="RuleBase" id="RU362071"/>
    </source>
</evidence>
<comment type="subcellular location">
    <subcellularLocation>
        <location evidence="10">Cell membrane</location>
        <topology evidence="10">Multi-pass membrane protein</topology>
    </subcellularLocation>
    <subcellularLocation>
        <location evidence="10">Bacterial flagellum basal body</location>
    </subcellularLocation>
</comment>
<keyword evidence="6 10" id="KW-1133">Transmembrane helix</keyword>
<organism evidence="11 12">
    <name type="scientific">Legionella maioricensis</name>
    <dbReference type="NCBI Taxonomy" id="2896528"/>
    <lineage>
        <taxon>Bacteria</taxon>
        <taxon>Pseudomonadati</taxon>
        <taxon>Pseudomonadota</taxon>
        <taxon>Gammaproteobacteria</taxon>
        <taxon>Legionellales</taxon>
        <taxon>Legionellaceae</taxon>
        <taxon>Legionella</taxon>
    </lineage>
</organism>
<keyword evidence="4 10" id="KW-1003">Cell membrane</keyword>
<protein>
    <recommendedName>
        <fullName evidence="3 9">Flagellar biosynthetic protein FliR</fullName>
    </recommendedName>
</protein>